<evidence type="ECO:0000256" key="1">
    <source>
        <dbReference type="PROSITE-ProRule" id="PRU00409"/>
    </source>
</evidence>
<dbReference type="Gene3D" id="3.30.1490.20">
    <property type="entry name" value="ATP-grasp fold, A domain"/>
    <property type="match status" value="1"/>
</dbReference>
<dbReference type="Pfam" id="PF08443">
    <property type="entry name" value="RimK"/>
    <property type="match status" value="1"/>
</dbReference>
<keyword evidence="1" id="KW-0067">ATP-binding</keyword>
<dbReference type="AlphaFoldDB" id="H8I461"/>
<dbReference type="RefSeq" id="WP_014405039.1">
    <property type="nucleotide sequence ID" value="NC_017034.1"/>
</dbReference>
<dbReference type="Gene3D" id="3.30.470.20">
    <property type="entry name" value="ATP-grasp fold, B domain"/>
    <property type="match status" value="1"/>
</dbReference>
<dbReference type="STRING" id="1041930.Mtc_0433"/>
<dbReference type="KEGG" id="mez:Mtc_0433"/>
<dbReference type="PANTHER" id="PTHR21621">
    <property type="entry name" value="RIBOSOMAL PROTEIN S6 MODIFICATION PROTEIN"/>
    <property type="match status" value="1"/>
</dbReference>
<name>H8I461_METCZ</name>
<dbReference type="GO" id="GO:0018169">
    <property type="term" value="F:ribosomal S6-glutamic acid ligase activity"/>
    <property type="evidence" value="ECO:0007669"/>
    <property type="project" value="TreeGrafter"/>
</dbReference>
<evidence type="ECO:0000259" key="2">
    <source>
        <dbReference type="PROSITE" id="PS50975"/>
    </source>
</evidence>
<dbReference type="GO" id="GO:0005737">
    <property type="term" value="C:cytoplasm"/>
    <property type="evidence" value="ECO:0007669"/>
    <property type="project" value="TreeGrafter"/>
</dbReference>
<reference evidence="3 4" key="1">
    <citation type="journal article" date="2012" name="J. Bacteriol.">
        <title>Complete genome sequence of a thermophilic methanogen, Methanocella conradii HZ254, isolated from Chinese rice field soil.</title>
        <authorList>
            <person name="Lu Z."/>
            <person name="Lu Y."/>
        </authorList>
    </citation>
    <scope>NUCLEOTIDE SEQUENCE [LARGE SCALE GENOMIC DNA]</scope>
    <source>
        <strain evidence="4">DSM 24694 / JCM 17849 / CGMCC 1.5162 / HZ254</strain>
    </source>
</reference>
<dbReference type="GO" id="GO:0046872">
    <property type="term" value="F:metal ion binding"/>
    <property type="evidence" value="ECO:0007669"/>
    <property type="project" value="InterPro"/>
</dbReference>
<evidence type="ECO:0000313" key="4">
    <source>
        <dbReference type="Proteomes" id="UP000005233"/>
    </source>
</evidence>
<dbReference type="InterPro" id="IPR011761">
    <property type="entry name" value="ATP-grasp"/>
</dbReference>
<sequence>MKIGCFVEKYNFHTREEAGTLKLFKSTAERKGHSFDFIFKKDLDRIAEYDAIFIRATTDPMNTAYVASRMADALGKVVIDDPHSIRVCSSKVVLDDLFRQNSIPSPRSLLFDGDYDQKNLKRIFDYLGFPVVLKAPYTKFSSHVEKAASEAEFREISARYLRHATPIVLQEYMPSSFDWRVGVLDNQLLYLCKYYMPKGGWKVKSLVDGKQQWGKVVPIKRKNAPRKLAELAIKITRCVGDGLYGLDIKEIGGRFFCIEVNDNPSFYLGQEDARDPDLYEKIIDRLASGRPVKPGTYRLNEPF</sequence>
<dbReference type="InterPro" id="IPR013651">
    <property type="entry name" value="ATP-grasp_RimK-type"/>
</dbReference>
<dbReference type="SUPFAM" id="SSF56059">
    <property type="entry name" value="Glutathione synthetase ATP-binding domain-like"/>
    <property type="match status" value="1"/>
</dbReference>
<dbReference type="OrthoDB" id="312280at2157"/>
<dbReference type="GO" id="GO:0009432">
    <property type="term" value="P:SOS response"/>
    <property type="evidence" value="ECO:0007669"/>
    <property type="project" value="TreeGrafter"/>
</dbReference>
<protein>
    <submittedName>
        <fullName evidence="3">Ribosomal protein S6 modification enzyme (Glutaminyl transferase)</fullName>
    </submittedName>
</protein>
<dbReference type="eggNOG" id="arCOG01589">
    <property type="taxonomic scope" value="Archaea"/>
</dbReference>
<dbReference type="Proteomes" id="UP000005233">
    <property type="component" value="Chromosome"/>
</dbReference>
<keyword evidence="4" id="KW-1185">Reference proteome</keyword>
<organism evidence="3 4">
    <name type="scientific">Methanocella conradii (strain DSM 24694 / JCM 17849 / CGMCC 1.5162 / HZ254)</name>
    <dbReference type="NCBI Taxonomy" id="1041930"/>
    <lineage>
        <taxon>Archaea</taxon>
        <taxon>Methanobacteriati</taxon>
        <taxon>Methanobacteriota</taxon>
        <taxon>Stenosarchaea group</taxon>
        <taxon>Methanomicrobia</taxon>
        <taxon>Methanocellales</taxon>
        <taxon>Methanocellaceae</taxon>
        <taxon>Methanocella</taxon>
    </lineage>
</organism>
<gene>
    <name evidence="3" type="primary">rimK</name>
    <name evidence="3" type="ordered locus">Mtc_0433</name>
</gene>
<dbReference type="GeneID" id="11970318"/>
<keyword evidence="1" id="KW-0547">Nucleotide-binding</keyword>
<dbReference type="PROSITE" id="PS50975">
    <property type="entry name" value="ATP_GRASP"/>
    <property type="match status" value="1"/>
</dbReference>
<dbReference type="HOGENOM" id="CLU_084672_0_0_2"/>
<dbReference type="PANTHER" id="PTHR21621:SF0">
    <property type="entry name" value="BETA-CITRYLGLUTAMATE SYNTHASE B-RELATED"/>
    <property type="match status" value="1"/>
</dbReference>
<dbReference type="GO" id="GO:0005524">
    <property type="term" value="F:ATP binding"/>
    <property type="evidence" value="ECO:0007669"/>
    <property type="project" value="UniProtKB-UniRule"/>
</dbReference>
<dbReference type="EMBL" id="CP003243">
    <property type="protein sequence ID" value="AFC99200.1"/>
    <property type="molecule type" value="Genomic_DNA"/>
</dbReference>
<feature type="domain" description="ATP-grasp" evidence="2">
    <location>
        <begin position="95"/>
        <end position="287"/>
    </location>
</feature>
<dbReference type="GO" id="GO:0016740">
    <property type="term" value="F:transferase activity"/>
    <property type="evidence" value="ECO:0007669"/>
    <property type="project" value="UniProtKB-KW"/>
</dbReference>
<proteinExistence type="predicted"/>
<keyword evidence="3" id="KW-0808">Transferase</keyword>
<dbReference type="InterPro" id="IPR013815">
    <property type="entry name" value="ATP_grasp_subdomain_1"/>
</dbReference>
<evidence type="ECO:0000313" key="3">
    <source>
        <dbReference type="EMBL" id="AFC99200.1"/>
    </source>
</evidence>
<accession>H8I461</accession>